<protein>
    <submittedName>
        <fullName evidence="8">ABC-type Fe3+-hydroxamate transport system, periplasmic component</fullName>
    </submittedName>
</protein>
<dbReference type="GO" id="GO:0030288">
    <property type="term" value="C:outer membrane-bounded periplasmic space"/>
    <property type="evidence" value="ECO:0007669"/>
    <property type="project" value="TreeGrafter"/>
</dbReference>
<organism evidence="8 9">
    <name type="scientific">Saccharomonospora azurea NA-128</name>
    <dbReference type="NCBI Taxonomy" id="882081"/>
    <lineage>
        <taxon>Bacteria</taxon>
        <taxon>Bacillati</taxon>
        <taxon>Actinomycetota</taxon>
        <taxon>Actinomycetes</taxon>
        <taxon>Pseudonocardiales</taxon>
        <taxon>Pseudonocardiaceae</taxon>
        <taxon>Saccharomonospora</taxon>
    </lineage>
</organism>
<dbReference type="PROSITE" id="PS51257">
    <property type="entry name" value="PROKAR_LIPOPROTEIN"/>
    <property type="match status" value="1"/>
</dbReference>
<comment type="subcellular location">
    <subcellularLocation>
        <location evidence="1">Cell envelope</location>
    </subcellularLocation>
</comment>
<feature type="chain" id="PRO_5003611866" evidence="6">
    <location>
        <begin position="38"/>
        <end position="342"/>
    </location>
</feature>
<evidence type="ECO:0000313" key="9">
    <source>
        <dbReference type="Proteomes" id="UP000004705"/>
    </source>
</evidence>
<dbReference type="RefSeq" id="WP_005438843.1">
    <property type="nucleotide sequence ID" value="NZ_CM001466.1"/>
</dbReference>
<evidence type="ECO:0000256" key="6">
    <source>
        <dbReference type="SAM" id="SignalP"/>
    </source>
</evidence>
<dbReference type="InterPro" id="IPR002491">
    <property type="entry name" value="ABC_transptr_periplasmic_BD"/>
</dbReference>
<dbReference type="Gene3D" id="3.40.50.1980">
    <property type="entry name" value="Nitrogenase molybdenum iron protein domain"/>
    <property type="match status" value="2"/>
</dbReference>
<keyword evidence="3" id="KW-0813">Transport</keyword>
<evidence type="ECO:0000256" key="5">
    <source>
        <dbReference type="SAM" id="Coils"/>
    </source>
</evidence>
<dbReference type="PANTHER" id="PTHR30532:SF25">
    <property type="entry name" value="IRON(III) DICITRATE-BINDING PERIPLASMIC PROTEIN"/>
    <property type="match status" value="1"/>
</dbReference>
<feature type="coiled-coil region" evidence="5">
    <location>
        <begin position="169"/>
        <end position="203"/>
    </location>
</feature>
<gene>
    <name evidence="8" type="ORF">SacazDRAFT_00788</name>
</gene>
<dbReference type="Pfam" id="PF01497">
    <property type="entry name" value="Peripla_BP_2"/>
    <property type="match status" value="1"/>
</dbReference>
<evidence type="ECO:0000256" key="4">
    <source>
        <dbReference type="ARBA" id="ARBA00022729"/>
    </source>
</evidence>
<dbReference type="Proteomes" id="UP000004705">
    <property type="component" value="Chromosome"/>
</dbReference>
<dbReference type="EMBL" id="CM001466">
    <property type="protein sequence ID" value="EHY87736.1"/>
    <property type="molecule type" value="Genomic_DNA"/>
</dbReference>
<dbReference type="HOGENOM" id="CLU_038034_0_3_11"/>
<evidence type="ECO:0000259" key="7">
    <source>
        <dbReference type="PROSITE" id="PS50983"/>
    </source>
</evidence>
<proteinExistence type="inferred from homology"/>
<evidence type="ECO:0000256" key="3">
    <source>
        <dbReference type="ARBA" id="ARBA00022448"/>
    </source>
</evidence>
<dbReference type="GO" id="GO:1901678">
    <property type="term" value="P:iron coordination entity transport"/>
    <property type="evidence" value="ECO:0007669"/>
    <property type="project" value="UniProtKB-ARBA"/>
</dbReference>
<name>H8GC59_9PSEU</name>
<evidence type="ECO:0000256" key="2">
    <source>
        <dbReference type="ARBA" id="ARBA00008814"/>
    </source>
</evidence>
<dbReference type="SUPFAM" id="SSF53807">
    <property type="entry name" value="Helical backbone' metal receptor"/>
    <property type="match status" value="1"/>
</dbReference>
<keyword evidence="9" id="KW-1185">Reference proteome</keyword>
<comment type="similarity">
    <text evidence="2">Belongs to the bacterial solute-binding protein 8 family.</text>
</comment>
<feature type="signal peptide" evidence="6">
    <location>
        <begin position="1"/>
        <end position="37"/>
    </location>
</feature>
<sequence>MSRVSFPRLSRTARTRTLVAATVLALGATVAGCGAGADDEASAQDGATRVFAADNGDVTIPADPQRVVATGYAVPALIEAEAPLVGISTWKRGEPMMSDEDRATYDELPKVAGESAAETNYEAIAEAEPDLIVIGVPAPVLKDVDVERLESIAPVVAIGPTVPGAWRELSRQQADAAGALENFDALKAEYEKKAAELAEKYEDVLPSLKLAHVGSYGEVENGNFQREFDGSWGTNIVNDIGGHYYGEVKEKGEGSRAVSEYPSIEELPSAFTEADAITYTVEADGSLPEPVKYVTESELWRNLPAVKKEMTFPIRYTEAATYGQAMLALDALDEAFAPLLEQ</sequence>
<dbReference type="InterPro" id="IPR051313">
    <property type="entry name" value="Bact_iron-sidero_bind"/>
</dbReference>
<dbReference type="PANTHER" id="PTHR30532">
    <property type="entry name" value="IRON III DICITRATE-BINDING PERIPLASMIC PROTEIN"/>
    <property type="match status" value="1"/>
</dbReference>
<keyword evidence="5" id="KW-0175">Coiled coil</keyword>
<evidence type="ECO:0000313" key="8">
    <source>
        <dbReference type="EMBL" id="EHY87736.1"/>
    </source>
</evidence>
<reference evidence="8 9" key="1">
    <citation type="journal article" date="2012" name="Stand. Genomic Sci.">
        <title>Genome sequence of the soil bacterium Saccharomonospora azurea type strain (NA-128(T)).</title>
        <authorList>
            <person name="Klenk H.P."/>
            <person name="Held B."/>
            <person name="Lucas S."/>
            <person name="Lapidus A."/>
            <person name="Copeland A."/>
            <person name="Hammon N."/>
            <person name="Pitluck S."/>
            <person name="Goodwin L.A."/>
            <person name="Han C."/>
            <person name="Tapia R."/>
            <person name="Brambilla E.M."/>
            <person name="Potter G."/>
            <person name="Land M."/>
            <person name="Ivanova N."/>
            <person name="Rohde M."/>
            <person name="Goker M."/>
            <person name="Detter J.C."/>
            <person name="Kyrpides N.C."/>
            <person name="Woyke T."/>
        </authorList>
    </citation>
    <scope>NUCLEOTIDE SEQUENCE [LARGE SCALE GENOMIC DNA]</scope>
    <source>
        <strain evidence="8 9">NA-128</strain>
    </source>
</reference>
<dbReference type="PROSITE" id="PS50983">
    <property type="entry name" value="FE_B12_PBP"/>
    <property type="match status" value="1"/>
</dbReference>
<evidence type="ECO:0000256" key="1">
    <source>
        <dbReference type="ARBA" id="ARBA00004196"/>
    </source>
</evidence>
<dbReference type="AlphaFoldDB" id="H8GC59"/>
<accession>H8GC59</accession>
<keyword evidence="4 6" id="KW-0732">Signal</keyword>
<feature type="domain" description="Fe/B12 periplasmic-binding" evidence="7">
    <location>
        <begin position="66"/>
        <end position="342"/>
    </location>
</feature>
<dbReference type="OrthoDB" id="9793175at2"/>